<reference evidence="8" key="1">
    <citation type="submission" date="2024-06" db="UniProtKB">
        <authorList>
            <consortium name="RefSeq"/>
        </authorList>
    </citation>
    <scope>NUCLEOTIDE SEQUENCE [LARGE SCALE GENOMIC DNA]</scope>
</reference>
<evidence type="ECO:0000259" key="7">
    <source>
        <dbReference type="PROSITE" id="PS51456"/>
    </source>
</evidence>
<dbReference type="PANTHER" id="PTHR13140:SF706">
    <property type="entry name" value="DILUTE CLASS UNCONVENTIONAL MYOSIN, ISOFORM C"/>
    <property type="match status" value="1"/>
</dbReference>
<protein>
    <submittedName>
        <fullName evidence="9">Myosin-1-like</fullName>
    </submittedName>
</protein>
<feature type="domain" description="Myosin motor" evidence="7">
    <location>
        <begin position="1"/>
        <end position="134"/>
    </location>
</feature>
<dbReference type="Proteomes" id="UP000694844">
    <property type="component" value="Chromosome 1"/>
</dbReference>
<comment type="similarity">
    <text evidence="6">Belongs to the TRAFAC class myosin-kinesin ATPase superfamily. Myosin family.</text>
</comment>
<dbReference type="InterPro" id="IPR001609">
    <property type="entry name" value="Myosin_head_motor_dom-like"/>
</dbReference>
<dbReference type="SUPFAM" id="SSF52540">
    <property type="entry name" value="P-loop containing nucleoside triphosphate hydrolases"/>
    <property type="match status" value="1"/>
</dbReference>
<evidence type="ECO:0000313" key="9">
    <source>
        <dbReference type="RefSeq" id="XP_022331374.1"/>
    </source>
</evidence>
<keyword evidence="4" id="KW-0505">Motor protein</keyword>
<dbReference type="AlphaFoldDB" id="A0A8B8DV26"/>
<dbReference type="GeneID" id="111129344"/>
<dbReference type="OrthoDB" id="2914378at2759"/>
<dbReference type="Gene3D" id="3.40.850.10">
    <property type="entry name" value="Kinesin motor domain"/>
    <property type="match status" value="1"/>
</dbReference>
<dbReference type="GO" id="GO:0051015">
    <property type="term" value="F:actin filament binding"/>
    <property type="evidence" value="ECO:0007669"/>
    <property type="project" value="TreeGrafter"/>
</dbReference>
<comment type="caution">
    <text evidence="6">Lacks conserved residue(s) required for the propagation of feature annotation.</text>
</comment>
<reference evidence="9" key="2">
    <citation type="submission" date="2025-08" db="UniProtKB">
        <authorList>
            <consortium name="RefSeq"/>
        </authorList>
    </citation>
    <scope>IDENTIFICATION</scope>
    <source>
        <tissue evidence="9">Whole sample</tissue>
    </source>
</reference>
<name>A0A8B8DV26_CRAVI</name>
<organism evidence="8 9">
    <name type="scientific">Crassostrea virginica</name>
    <name type="common">Eastern oyster</name>
    <dbReference type="NCBI Taxonomy" id="6565"/>
    <lineage>
        <taxon>Eukaryota</taxon>
        <taxon>Metazoa</taxon>
        <taxon>Spiralia</taxon>
        <taxon>Lophotrochozoa</taxon>
        <taxon>Mollusca</taxon>
        <taxon>Bivalvia</taxon>
        <taxon>Autobranchia</taxon>
        <taxon>Pteriomorphia</taxon>
        <taxon>Ostreida</taxon>
        <taxon>Ostreoidea</taxon>
        <taxon>Ostreidae</taxon>
        <taxon>Crassostrea</taxon>
    </lineage>
</organism>
<keyword evidence="3 6" id="KW-0518">Myosin</keyword>
<dbReference type="Gene3D" id="1.20.58.530">
    <property type="match status" value="1"/>
</dbReference>
<dbReference type="InterPro" id="IPR036961">
    <property type="entry name" value="Kinesin_motor_dom_sf"/>
</dbReference>
<dbReference type="GO" id="GO:0016459">
    <property type="term" value="C:myosin complex"/>
    <property type="evidence" value="ECO:0007669"/>
    <property type="project" value="UniProtKB-KW"/>
</dbReference>
<evidence type="ECO:0000256" key="2">
    <source>
        <dbReference type="ARBA" id="ARBA00022840"/>
    </source>
</evidence>
<evidence type="ECO:0000256" key="3">
    <source>
        <dbReference type="ARBA" id="ARBA00023123"/>
    </source>
</evidence>
<keyword evidence="1" id="KW-0547">Nucleotide-binding</keyword>
<dbReference type="PROSITE" id="PS51456">
    <property type="entry name" value="MYOSIN_MOTOR"/>
    <property type="match status" value="1"/>
</dbReference>
<dbReference type="GO" id="GO:0005737">
    <property type="term" value="C:cytoplasm"/>
    <property type="evidence" value="ECO:0007669"/>
    <property type="project" value="TreeGrafter"/>
</dbReference>
<dbReference type="PANTHER" id="PTHR13140">
    <property type="entry name" value="MYOSIN"/>
    <property type="match status" value="1"/>
</dbReference>
<dbReference type="GO" id="GO:0005524">
    <property type="term" value="F:ATP binding"/>
    <property type="evidence" value="ECO:0007669"/>
    <property type="project" value="UniProtKB-KW"/>
</dbReference>
<evidence type="ECO:0000256" key="6">
    <source>
        <dbReference type="PROSITE-ProRule" id="PRU00782"/>
    </source>
</evidence>
<dbReference type="Pfam" id="PF00063">
    <property type="entry name" value="Myosin_head"/>
    <property type="match status" value="1"/>
</dbReference>
<dbReference type="InterPro" id="IPR027417">
    <property type="entry name" value="P-loop_NTPase"/>
</dbReference>
<dbReference type="GO" id="GO:0016020">
    <property type="term" value="C:membrane"/>
    <property type="evidence" value="ECO:0007669"/>
    <property type="project" value="TreeGrafter"/>
</dbReference>
<accession>A0A8B8DV26</accession>
<dbReference type="GO" id="GO:0007015">
    <property type="term" value="P:actin filament organization"/>
    <property type="evidence" value="ECO:0007669"/>
    <property type="project" value="TreeGrafter"/>
</dbReference>
<gene>
    <name evidence="9" type="primary">LOC111129344</name>
</gene>
<sequence>MAEMPWPRTFMNDSLDGFVHSKAAEIGILDIAGFEQLQTNGFEQMCINMVNERLQQFMNNIVIIQEKKIYEAEEIPFDNVDFRDNMNIIQLFELKKIGVWPTLDEESKFAQSNDLKFVERLKKNFPKGHLYILF</sequence>
<dbReference type="GO" id="GO:0000146">
    <property type="term" value="F:microfilament motor activity"/>
    <property type="evidence" value="ECO:0007669"/>
    <property type="project" value="TreeGrafter"/>
</dbReference>
<keyword evidence="2" id="KW-0067">ATP-binding</keyword>
<proteinExistence type="inferred from homology"/>
<evidence type="ECO:0000256" key="4">
    <source>
        <dbReference type="ARBA" id="ARBA00023175"/>
    </source>
</evidence>
<keyword evidence="5 6" id="KW-0009">Actin-binding</keyword>
<evidence type="ECO:0000256" key="5">
    <source>
        <dbReference type="ARBA" id="ARBA00023203"/>
    </source>
</evidence>
<evidence type="ECO:0000313" key="8">
    <source>
        <dbReference type="Proteomes" id="UP000694844"/>
    </source>
</evidence>
<dbReference type="KEGG" id="cvn:111129344"/>
<dbReference type="RefSeq" id="XP_022331374.1">
    <property type="nucleotide sequence ID" value="XM_022475666.1"/>
</dbReference>
<keyword evidence="8" id="KW-1185">Reference proteome</keyword>
<evidence type="ECO:0000256" key="1">
    <source>
        <dbReference type="ARBA" id="ARBA00022741"/>
    </source>
</evidence>